<name>A0A7W6XXJ8_9HYPH</name>
<dbReference type="Proteomes" id="UP000533724">
    <property type="component" value="Unassembled WGS sequence"/>
</dbReference>
<dbReference type="AlphaFoldDB" id="A0A7W6XXJ8"/>
<protein>
    <submittedName>
        <fullName evidence="2">Putative hydrolase of the HAD superfamily</fullName>
    </submittedName>
</protein>
<sequence length="417" mass="45917">MCVAEHGKSTGVPGGGSSRGVDAGLHRLIWKAVDQVKIDAVYLVAAQLIGHTRRQLLALDSIGCFLNIRFEALYADARFTPAASSELNCCRGIIRRLLTDPGDRFMFPRRVESVILPKLRHGDFMPKIKKRALKRSRRRSAFVAMLPIQGTACTADRIGLPAQLEVAHPDDPFRTRPHAAAETAAGRPITVTHRLRDRRSRGATLISHISFDVWNTLVTANPSHATRRTKFLATCFDKEEAAVRNAYAEVKKWVNQQAIETGYAPSLSENIRLLMMRCNVQKDPGLIAKAFEHVFENCKPVVLDTTVRLIRSLADDGFTLSIGSNSSFISGTTMHNFLESTFGCVFRFGIYSDLLGYAKPNEAFFNKIIKSCGVAADNILHVGDDAICDLQGARSAGMRGALVGRSEDIQEAVYDAV</sequence>
<dbReference type="Gene3D" id="3.40.50.1000">
    <property type="entry name" value="HAD superfamily/HAD-like"/>
    <property type="match status" value="1"/>
</dbReference>
<dbReference type="PANTHER" id="PTHR43316">
    <property type="entry name" value="HYDROLASE, HALOACID DELAHOGENASE-RELATED"/>
    <property type="match status" value="1"/>
</dbReference>
<proteinExistence type="predicted"/>
<keyword evidence="1 2" id="KW-0378">Hydrolase</keyword>
<dbReference type="RefSeq" id="WP_028756141.1">
    <property type="nucleotide sequence ID" value="NZ_JACIHI010000012.1"/>
</dbReference>
<reference evidence="2 3" key="1">
    <citation type="submission" date="2020-08" db="EMBL/GenBank/DDBJ databases">
        <title>Genomic Encyclopedia of Type Strains, Phase IV (KMG-V): Genome sequencing to study the core and pangenomes of soil and plant-associated prokaryotes.</title>
        <authorList>
            <person name="Whitman W."/>
        </authorList>
    </citation>
    <scope>NUCLEOTIDE SEQUENCE [LARGE SCALE GENOMIC DNA]</scope>
    <source>
        <strain evidence="2 3">SEMIA 414</strain>
    </source>
</reference>
<dbReference type="InterPro" id="IPR036412">
    <property type="entry name" value="HAD-like_sf"/>
</dbReference>
<dbReference type="PANTHER" id="PTHR43316:SF8">
    <property type="entry name" value="HAD FAMILY HYDROLASE"/>
    <property type="match status" value="1"/>
</dbReference>
<dbReference type="SUPFAM" id="SSF56784">
    <property type="entry name" value="HAD-like"/>
    <property type="match status" value="1"/>
</dbReference>
<dbReference type="SFLD" id="SFLDS00003">
    <property type="entry name" value="Haloacid_Dehalogenase"/>
    <property type="match status" value="1"/>
</dbReference>
<organism evidence="2 3">
    <name type="scientific">Rhizobium esperanzae</name>
    <dbReference type="NCBI Taxonomy" id="1967781"/>
    <lineage>
        <taxon>Bacteria</taxon>
        <taxon>Pseudomonadati</taxon>
        <taxon>Pseudomonadota</taxon>
        <taxon>Alphaproteobacteria</taxon>
        <taxon>Hyphomicrobiales</taxon>
        <taxon>Rhizobiaceae</taxon>
        <taxon>Rhizobium/Agrobacterium group</taxon>
        <taxon>Rhizobium</taxon>
    </lineage>
</organism>
<dbReference type="Pfam" id="PF00702">
    <property type="entry name" value="Hydrolase"/>
    <property type="match status" value="1"/>
</dbReference>
<evidence type="ECO:0000313" key="2">
    <source>
        <dbReference type="EMBL" id="MBB4441562.1"/>
    </source>
</evidence>
<comment type="caution">
    <text evidence="2">The sequence shown here is derived from an EMBL/GenBank/DDBJ whole genome shotgun (WGS) entry which is preliminary data.</text>
</comment>
<accession>A0A7W6XXJ8</accession>
<dbReference type="SFLD" id="SFLDG01129">
    <property type="entry name" value="C1.5:_HAD__Beta-PGM__Phosphata"/>
    <property type="match status" value="1"/>
</dbReference>
<dbReference type="InterPro" id="IPR006439">
    <property type="entry name" value="HAD-SF_hydro_IA"/>
</dbReference>
<evidence type="ECO:0000313" key="3">
    <source>
        <dbReference type="Proteomes" id="UP000533724"/>
    </source>
</evidence>
<dbReference type="InterPro" id="IPR051540">
    <property type="entry name" value="S-2-haloacid_dehalogenase"/>
</dbReference>
<dbReference type="NCBIfam" id="TIGR01549">
    <property type="entry name" value="HAD-SF-IA-v1"/>
    <property type="match status" value="1"/>
</dbReference>
<dbReference type="EMBL" id="JACIHI010000012">
    <property type="protein sequence ID" value="MBB4441562.1"/>
    <property type="molecule type" value="Genomic_DNA"/>
</dbReference>
<dbReference type="GO" id="GO:0016787">
    <property type="term" value="F:hydrolase activity"/>
    <property type="evidence" value="ECO:0007669"/>
    <property type="project" value="UniProtKB-KW"/>
</dbReference>
<dbReference type="InterPro" id="IPR023214">
    <property type="entry name" value="HAD_sf"/>
</dbReference>
<gene>
    <name evidence="2" type="ORF">GGE15_004851</name>
</gene>
<evidence type="ECO:0000256" key="1">
    <source>
        <dbReference type="ARBA" id="ARBA00022801"/>
    </source>
</evidence>
<dbReference type="Gene3D" id="1.10.150.400">
    <property type="match status" value="1"/>
</dbReference>